<evidence type="ECO:0000256" key="1">
    <source>
        <dbReference type="SAM" id="SignalP"/>
    </source>
</evidence>
<feature type="signal peptide" evidence="1">
    <location>
        <begin position="1"/>
        <end position="25"/>
    </location>
</feature>
<dbReference type="EMBL" id="LR589138">
    <property type="protein sequence ID" value="VTP02650.1"/>
    <property type="molecule type" value="Genomic_DNA"/>
</dbReference>
<feature type="chain" id="PRO_5024800235" evidence="1">
    <location>
        <begin position="26"/>
        <end position="72"/>
    </location>
</feature>
<reference evidence="2" key="1">
    <citation type="submission" date="2019-05" db="EMBL/GenBank/DDBJ databases">
        <authorList>
            <person name="Naeem R."/>
            <person name="Antony C."/>
            <person name="Guan Q."/>
        </authorList>
    </citation>
    <scope>NUCLEOTIDE SEQUENCE</scope>
    <source>
        <strain evidence="2">2</strain>
    </source>
</reference>
<protein>
    <submittedName>
        <fullName evidence="2">Uncharacterized protein</fullName>
    </submittedName>
</protein>
<name>A0A653EZ19_9MYCO</name>
<keyword evidence="1" id="KW-0732">Signal</keyword>
<proteinExistence type="predicted"/>
<sequence>MRLTHTALIIGALATTIIAAPTSMATPAPLRACLATGAGSRCQWLGNIKIANPQPVIAHYPCVTMPTMVGGR</sequence>
<evidence type="ECO:0000313" key="2">
    <source>
        <dbReference type="EMBL" id="VTP02650.1"/>
    </source>
</evidence>
<accession>A0A653EZ19</accession>
<gene>
    <name evidence="2" type="ORF">BIN_B_04614</name>
</gene>
<organism evidence="2">
    <name type="scientific">Mycobacterium riyadhense</name>
    <dbReference type="NCBI Taxonomy" id="486698"/>
    <lineage>
        <taxon>Bacteria</taxon>
        <taxon>Bacillati</taxon>
        <taxon>Actinomycetota</taxon>
        <taxon>Actinomycetes</taxon>
        <taxon>Mycobacteriales</taxon>
        <taxon>Mycobacteriaceae</taxon>
        <taxon>Mycobacterium</taxon>
    </lineage>
</organism>
<dbReference type="AlphaFoldDB" id="A0A653EZ19"/>